<evidence type="ECO:0000313" key="2">
    <source>
        <dbReference type="Proteomes" id="UP000826212"/>
    </source>
</evidence>
<organism evidence="1 2">
    <name type="scientific">Halosquirtibacter laminarini</name>
    <dbReference type="NCBI Taxonomy" id="3374600"/>
    <lineage>
        <taxon>Bacteria</taxon>
        <taxon>Pseudomonadati</taxon>
        <taxon>Bacteroidota</taxon>
        <taxon>Bacteroidia</taxon>
        <taxon>Marinilabiliales</taxon>
        <taxon>Prolixibacteraceae</taxon>
        <taxon>Halosquirtibacter</taxon>
    </lineage>
</organism>
<gene>
    <name evidence="1" type="ORF">K4L44_03960</name>
</gene>
<accession>A0AC61NH76</accession>
<dbReference type="EMBL" id="CP081303">
    <property type="protein sequence ID" value="QZE14992.1"/>
    <property type="molecule type" value="Genomic_DNA"/>
</dbReference>
<keyword evidence="2" id="KW-1185">Reference proteome</keyword>
<reference evidence="1" key="1">
    <citation type="submission" date="2021-08" db="EMBL/GenBank/DDBJ databases">
        <title>Novel anaerobic bacterium isolated from sea squirt in East Sea, Republic of Korea.</title>
        <authorList>
            <person name="Nguyen T.H."/>
            <person name="Li Z."/>
            <person name="Lee Y.-J."/>
            <person name="Ko J."/>
            <person name="Kim S.-G."/>
        </authorList>
    </citation>
    <scope>NUCLEOTIDE SEQUENCE</scope>
    <source>
        <strain evidence="1">KCTC 25031</strain>
    </source>
</reference>
<proteinExistence type="predicted"/>
<name>A0AC61NH76_9BACT</name>
<evidence type="ECO:0000313" key="1">
    <source>
        <dbReference type="EMBL" id="QZE14992.1"/>
    </source>
</evidence>
<protein>
    <submittedName>
        <fullName evidence="1">VOC family protein</fullName>
    </submittedName>
</protein>
<sequence>MNHRMKGLIPFVILIGLAVLAYTNQDKKSNDKEIDKLKAENERLRTTIKDKSSGMRKQFITSLTFQDNNAEKAMNFYIALFDNSRIIHINRWGKEAPVEEGRIMKATFELNGNLFMCSDSPAHHNWDFSPAVSKYIECDDEKEIERLYSKLSENGEVPMPLDNYGFSTKFAWVIDQFGVSWQLNLQ</sequence>
<dbReference type="Proteomes" id="UP000826212">
    <property type="component" value="Chromosome"/>
</dbReference>